<comment type="caution">
    <text evidence="3">The sequence shown here is derived from an EMBL/GenBank/DDBJ whole genome shotgun (WGS) entry which is preliminary data.</text>
</comment>
<evidence type="ECO:0000259" key="2">
    <source>
        <dbReference type="Pfam" id="PF13166"/>
    </source>
</evidence>
<reference evidence="3" key="1">
    <citation type="submission" date="2019-08" db="EMBL/GenBank/DDBJ databases">
        <authorList>
            <person name="Kucharzyk K."/>
            <person name="Murdoch R.W."/>
            <person name="Higgins S."/>
            <person name="Loffler F."/>
        </authorList>
    </citation>
    <scope>NUCLEOTIDE SEQUENCE</scope>
</reference>
<evidence type="ECO:0000313" key="3">
    <source>
        <dbReference type="EMBL" id="MPM93378.1"/>
    </source>
</evidence>
<accession>A0A645DW72</accession>
<dbReference type="InterPro" id="IPR027417">
    <property type="entry name" value="P-loop_NTPase"/>
</dbReference>
<proteinExistence type="predicted"/>
<organism evidence="3">
    <name type="scientific">bioreactor metagenome</name>
    <dbReference type="NCBI Taxonomy" id="1076179"/>
    <lineage>
        <taxon>unclassified sequences</taxon>
        <taxon>metagenomes</taxon>
        <taxon>ecological metagenomes</taxon>
    </lineage>
</organism>
<dbReference type="SUPFAM" id="SSF52540">
    <property type="entry name" value="P-loop containing nucleoside triphosphate hydrolases"/>
    <property type="match status" value="1"/>
</dbReference>
<name>A0A645DW72_9ZZZZ</name>
<keyword evidence="1" id="KW-0175">Coiled coil</keyword>
<feature type="domain" description="Protein CR006 P-loop" evidence="2">
    <location>
        <begin position="20"/>
        <end position="305"/>
    </location>
</feature>
<sequence length="307" mass="35423">MITKITMNKVNSYKNPAIIETDKKVNLIYGLNGTGKSTLSDYLYNRTNSCFTNCTVESPSNEEILVYNQRFIKDYFYEPDNLKGIFTLSKENKEAEEKVRNAEQEITRLDIEKKSKSDTITNFNKELLLKKQNAEEKTWEIKTKFTGADRVLEYCLSGLMGRKESLFNHILSISKPEKQPTKTTDQLKKDVDAIQGSNAQKYNVLPTINYIDQQLESNQFFKKTIIGNENSAVAGLIKKLGNSDWVKKGLEYLPVEVNDKGEPCPFCQEKTITKDLIKNIQNYFDKTYENDINELKKLLSDYESYIK</sequence>
<feature type="coiled-coil region" evidence="1">
    <location>
        <begin position="85"/>
        <end position="119"/>
    </location>
</feature>
<protein>
    <recommendedName>
        <fullName evidence="2">Protein CR006 P-loop domain-containing protein</fullName>
    </recommendedName>
</protein>
<dbReference type="InterPro" id="IPR026866">
    <property type="entry name" value="CR006_AAA"/>
</dbReference>
<dbReference type="AlphaFoldDB" id="A0A645DW72"/>
<gene>
    <name evidence="3" type="ORF">SDC9_140515</name>
</gene>
<dbReference type="EMBL" id="VSSQ01040187">
    <property type="protein sequence ID" value="MPM93378.1"/>
    <property type="molecule type" value="Genomic_DNA"/>
</dbReference>
<evidence type="ECO:0000256" key="1">
    <source>
        <dbReference type="SAM" id="Coils"/>
    </source>
</evidence>
<dbReference type="Gene3D" id="3.40.50.300">
    <property type="entry name" value="P-loop containing nucleotide triphosphate hydrolases"/>
    <property type="match status" value="1"/>
</dbReference>
<dbReference type="Pfam" id="PF13166">
    <property type="entry name" value="AAA_13"/>
    <property type="match status" value="1"/>
</dbReference>